<feature type="signal peptide" evidence="2">
    <location>
        <begin position="1"/>
        <end position="22"/>
    </location>
</feature>
<name>A0ABT9HQW0_9SPHN</name>
<dbReference type="EMBL" id="JAVAIM010000001">
    <property type="protein sequence ID" value="MDP4575526.1"/>
    <property type="molecule type" value="Genomic_DNA"/>
</dbReference>
<evidence type="ECO:0000313" key="3">
    <source>
        <dbReference type="EMBL" id="MDP4575526.1"/>
    </source>
</evidence>
<evidence type="ECO:0000256" key="2">
    <source>
        <dbReference type="SAM" id="SignalP"/>
    </source>
</evidence>
<keyword evidence="4" id="KW-1185">Reference proteome</keyword>
<reference evidence="3 4" key="1">
    <citation type="submission" date="2023-08" db="EMBL/GenBank/DDBJ databases">
        <title>genomic of G39.</title>
        <authorList>
            <person name="Wang Y."/>
        </authorList>
    </citation>
    <scope>NUCLEOTIDE SEQUENCE [LARGE SCALE GENOMIC DNA]</scope>
    <source>
        <strain evidence="3 4">G39</strain>
    </source>
</reference>
<evidence type="ECO:0000313" key="4">
    <source>
        <dbReference type="Proteomes" id="UP001240639"/>
    </source>
</evidence>
<feature type="compositionally biased region" description="Polar residues" evidence="1">
    <location>
        <begin position="112"/>
        <end position="121"/>
    </location>
</feature>
<feature type="region of interest" description="Disordered" evidence="1">
    <location>
        <begin position="112"/>
        <end position="149"/>
    </location>
</feature>
<comment type="caution">
    <text evidence="3">The sequence shown here is derived from an EMBL/GenBank/DDBJ whole genome shotgun (WGS) entry which is preliminary data.</text>
</comment>
<feature type="chain" id="PRO_5047493114" description="Secreted protein" evidence="2">
    <location>
        <begin position="23"/>
        <end position="149"/>
    </location>
</feature>
<sequence length="149" mass="16425">MRKTFWYILGGQLATISIPAMAQDTPETTAPPPADAQPAEAMMTPEQMAVVDGWPEERQVQFRQWSGEVQGYYWTLAPERQELFWRLADGDKLAMVAMDEAGREAAWGQIETQIGGANSSEPAADADPVDETDAIDEAHSEPADPMKRS</sequence>
<proteinExistence type="predicted"/>
<organism evidence="3 4">
    <name type="scientific">Qipengyuania profundimaris</name>
    <dbReference type="NCBI Taxonomy" id="3067652"/>
    <lineage>
        <taxon>Bacteria</taxon>
        <taxon>Pseudomonadati</taxon>
        <taxon>Pseudomonadota</taxon>
        <taxon>Alphaproteobacteria</taxon>
        <taxon>Sphingomonadales</taxon>
        <taxon>Erythrobacteraceae</taxon>
        <taxon>Qipengyuania</taxon>
    </lineage>
</organism>
<dbReference type="RefSeq" id="WP_305932814.1">
    <property type="nucleotide sequence ID" value="NZ_JAVAIM010000001.1"/>
</dbReference>
<evidence type="ECO:0000256" key="1">
    <source>
        <dbReference type="SAM" id="MobiDB-lite"/>
    </source>
</evidence>
<gene>
    <name evidence="3" type="ORF">Q9K02_10295</name>
</gene>
<protein>
    <recommendedName>
        <fullName evidence="5">Secreted protein</fullName>
    </recommendedName>
</protein>
<accession>A0ABT9HQW0</accession>
<dbReference type="Proteomes" id="UP001240639">
    <property type="component" value="Unassembled WGS sequence"/>
</dbReference>
<feature type="compositionally biased region" description="Basic and acidic residues" evidence="1">
    <location>
        <begin position="136"/>
        <end position="149"/>
    </location>
</feature>
<evidence type="ECO:0008006" key="5">
    <source>
        <dbReference type="Google" id="ProtNLM"/>
    </source>
</evidence>
<keyword evidence="2" id="KW-0732">Signal</keyword>